<dbReference type="KEGG" id="ima:PO878_11355"/>
<evidence type="ECO:0000256" key="1">
    <source>
        <dbReference type="SAM" id="MobiDB-lite"/>
    </source>
</evidence>
<accession>A0AAF0BTP3</accession>
<proteinExistence type="predicted"/>
<evidence type="ECO:0000313" key="3">
    <source>
        <dbReference type="EMBL" id="WCO65095.1"/>
    </source>
</evidence>
<reference evidence="3" key="1">
    <citation type="submission" date="2023-01" db="EMBL/GenBank/DDBJ databases">
        <title>The diversity of Class Acidimicrobiia in South China Sea sediment environments and the proposal of Iamia marina sp. nov., a novel species of the genus Iamia.</title>
        <authorList>
            <person name="He Y."/>
            <person name="Tian X."/>
        </authorList>
    </citation>
    <scope>NUCLEOTIDE SEQUENCE</scope>
    <source>
        <strain evidence="3">DSM 19957</strain>
    </source>
</reference>
<keyword evidence="4" id="KW-1185">Reference proteome</keyword>
<dbReference type="EMBL" id="CP116942">
    <property type="protein sequence ID" value="WCO65095.1"/>
    <property type="molecule type" value="Genomic_DNA"/>
</dbReference>
<dbReference type="PROSITE" id="PS50076">
    <property type="entry name" value="DNAJ_2"/>
    <property type="match status" value="1"/>
</dbReference>
<dbReference type="SUPFAM" id="SSF46565">
    <property type="entry name" value="Chaperone J-domain"/>
    <property type="match status" value="1"/>
</dbReference>
<feature type="region of interest" description="Disordered" evidence="1">
    <location>
        <begin position="54"/>
        <end position="90"/>
    </location>
</feature>
<dbReference type="SMART" id="SM00271">
    <property type="entry name" value="DnaJ"/>
    <property type="match status" value="1"/>
</dbReference>
<dbReference type="Proteomes" id="UP001216390">
    <property type="component" value="Chromosome"/>
</dbReference>
<feature type="domain" description="J" evidence="2">
    <location>
        <begin position="5"/>
        <end position="60"/>
    </location>
</feature>
<dbReference type="CDD" id="cd06257">
    <property type="entry name" value="DnaJ"/>
    <property type="match status" value="1"/>
</dbReference>
<evidence type="ECO:0000313" key="4">
    <source>
        <dbReference type="Proteomes" id="UP001216390"/>
    </source>
</evidence>
<dbReference type="InterPro" id="IPR001623">
    <property type="entry name" value="DnaJ_domain"/>
</dbReference>
<organism evidence="3 4">
    <name type="scientific">Iamia majanohamensis</name>
    <dbReference type="NCBI Taxonomy" id="467976"/>
    <lineage>
        <taxon>Bacteria</taxon>
        <taxon>Bacillati</taxon>
        <taxon>Actinomycetota</taxon>
        <taxon>Acidimicrobiia</taxon>
        <taxon>Acidimicrobiales</taxon>
        <taxon>Iamiaceae</taxon>
        <taxon>Iamia</taxon>
    </lineage>
</organism>
<dbReference type="Gene3D" id="1.10.287.110">
    <property type="entry name" value="DnaJ domain"/>
    <property type="match status" value="1"/>
</dbReference>
<dbReference type="AlphaFoldDB" id="A0AAF0BTP3"/>
<dbReference type="InterPro" id="IPR036869">
    <property type="entry name" value="J_dom_sf"/>
</dbReference>
<evidence type="ECO:0000259" key="2">
    <source>
        <dbReference type="PROSITE" id="PS50076"/>
    </source>
</evidence>
<sequence>MDRAEAARLLGIAPDAGPDEARRAFRTLIRRHHPDRAGAGAEATSARLIEAHRTLRAPPPPDDPGPTPPPGPVRRAPRPNASPPVDARADGDALVVRAEPEVVLARVVEAGHRLGEVTYLDRASGLVEVLLQVQDEGDDHPTAVSLVASLQGRAEAVEVFCTVERLDGHAAPPVAPLVAALASAMRGGDPVTRG</sequence>
<name>A0AAF0BTP3_9ACTN</name>
<gene>
    <name evidence="3" type="ORF">PO878_11355</name>
</gene>
<feature type="compositionally biased region" description="Pro residues" evidence="1">
    <location>
        <begin position="57"/>
        <end position="72"/>
    </location>
</feature>
<protein>
    <submittedName>
        <fullName evidence="3">J domain-containing protein</fullName>
    </submittedName>
</protein>
<dbReference type="RefSeq" id="WP_272734620.1">
    <property type="nucleotide sequence ID" value="NZ_CP116942.1"/>
</dbReference>